<sequence length="192" mass="21753">MNDSQFNVLLYSDGSHQAFSAAVYTATLLENMPDMHLTVLRVIDNSEAPAFKAYDWTDTWPGTPTSEWMKHVLSDSDSETEREYHMILRKTNQIFFNQGYNVVHKEIYTKGSGDNAADTTHIEDVILEYAHTNCFDLIIIGTRGLSSLKGLIFGSLAHNLLTKSTIPVMLIKKLPQEFIDSYLENKEDKVSI</sequence>
<evidence type="ECO:0000259" key="2">
    <source>
        <dbReference type="Pfam" id="PF00582"/>
    </source>
</evidence>
<evidence type="ECO:0000313" key="4">
    <source>
        <dbReference type="Proteomes" id="UP000002892"/>
    </source>
</evidence>
<dbReference type="PANTHER" id="PTHR46268:SF6">
    <property type="entry name" value="UNIVERSAL STRESS PROTEIN UP12"/>
    <property type="match status" value="1"/>
</dbReference>
<dbReference type="RefSeq" id="WP_014827286.1">
    <property type="nucleotide sequence ID" value="NC_018068.1"/>
</dbReference>
<evidence type="ECO:0000313" key="3">
    <source>
        <dbReference type="EMBL" id="AFM41283.1"/>
    </source>
</evidence>
<gene>
    <name evidence="3" type="ordered locus">Desaci_2330</name>
</gene>
<dbReference type="SUPFAM" id="SSF52402">
    <property type="entry name" value="Adenine nucleotide alpha hydrolases-like"/>
    <property type="match status" value="1"/>
</dbReference>
<dbReference type="Proteomes" id="UP000002892">
    <property type="component" value="Chromosome"/>
</dbReference>
<dbReference type="Pfam" id="PF00582">
    <property type="entry name" value="Usp"/>
    <property type="match status" value="1"/>
</dbReference>
<dbReference type="PRINTS" id="PR01438">
    <property type="entry name" value="UNVRSLSTRESS"/>
</dbReference>
<dbReference type="KEGG" id="dai:Desaci_2330"/>
<dbReference type="EMBL" id="CP003639">
    <property type="protein sequence ID" value="AFM41283.1"/>
    <property type="molecule type" value="Genomic_DNA"/>
</dbReference>
<name>I4D659_DESAJ</name>
<keyword evidence="4" id="KW-1185">Reference proteome</keyword>
<feature type="domain" description="UspA" evidence="2">
    <location>
        <begin position="8"/>
        <end position="172"/>
    </location>
</feature>
<dbReference type="InterPro" id="IPR006015">
    <property type="entry name" value="Universal_stress_UspA"/>
</dbReference>
<dbReference type="AlphaFoldDB" id="I4D659"/>
<dbReference type="Gene3D" id="3.40.50.620">
    <property type="entry name" value="HUPs"/>
    <property type="match status" value="1"/>
</dbReference>
<dbReference type="eggNOG" id="COG0589">
    <property type="taxonomic scope" value="Bacteria"/>
</dbReference>
<accession>I4D659</accession>
<reference evidence="3 4" key="1">
    <citation type="journal article" date="2012" name="J. Bacteriol.">
        <title>Complete genome sequences of Desulfosporosinus orientis DSM765T, Desulfosporosinus youngiae DSM17734T, Desulfosporosinus meridiei DSM13257T, and Desulfosporosinus acidiphilus DSM22704T.</title>
        <authorList>
            <person name="Pester M."/>
            <person name="Brambilla E."/>
            <person name="Alazard D."/>
            <person name="Rattei T."/>
            <person name="Weinmaier T."/>
            <person name="Han J."/>
            <person name="Lucas S."/>
            <person name="Lapidus A."/>
            <person name="Cheng J.F."/>
            <person name="Goodwin L."/>
            <person name="Pitluck S."/>
            <person name="Peters L."/>
            <person name="Ovchinnikova G."/>
            <person name="Teshima H."/>
            <person name="Detter J.C."/>
            <person name="Han C.S."/>
            <person name="Tapia R."/>
            <person name="Land M.L."/>
            <person name="Hauser L."/>
            <person name="Kyrpides N.C."/>
            <person name="Ivanova N.N."/>
            <person name="Pagani I."/>
            <person name="Huntmann M."/>
            <person name="Wei C.L."/>
            <person name="Davenport K.W."/>
            <person name="Daligault H."/>
            <person name="Chain P.S."/>
            <person name="Chen A."/>
            <person name="Mavromatis K."/>
            <person name="Markowitz V."/>
            <person name="Szeto E."/>
            <person name="Mikhailova N."/>
            <person name="Pati A."/>
            <person name="Wagner M."/>
            <person name="Woyke T."/>
            <person name="Ollivier B."/>
            <person name="Klenk H.P."/>
            <person name="Spring S."/>
            <person name="Loy A."/>
        </authorList>
    </citation>
    <scope>NUCLEOTIDE SEQUENCE [LARGE SCALE GENOMIC DNA]</scope>
    <source>
        <strain evidence="4">DSM 22704 / JCM 16185 / SJ4</strain>
    </source>
</reference>
<dbReference type="InterPro" id="IPR014729">
    <property type="entry name" value="Rossmann-like_a/b/a_fold"/>
</dbReference>
<dbReference type="InterPro" id="IPR006016">
    <property type="entry name" value="UspA"/>
</dbReference>
<dbReference type="CDD" id="cd00293">
    <property type="entry name" value="USP-like"/>
    <property type="match status" value="1"/>
</dbReference>
<evidence type="ECO:0000256" key="1">
    <source>
        <dbReference type="ARBA" id="ARBA00008791"/>
    </source>
</evidence>
<comment type="similarity">
    <text evidence="1">Belongs to the universal stress protein A family.</text>
</comment>
<proteinExistence type="inferred from homology"/>
<dbReference type="OrthoDB" id="152484at2"/>
<dbReference type="PANTHER" id="PTHR46268">
    <property type="entry name" value="STRESS RESPONSE PROTEIN NHAX"/>
    <property type="match status" value="1"/>
</dbReference>
<organism evidence="3 4">
    <name type="scientific">Desulfosporosinus acidiphilus (strain DSM 22704 / JCM 16185 / SJ4)</name>
    <dbReference type="NCBI Taxonomy" id="646529"/>
    <lineage>
        <taxon>Bacteria</taxon>
        <taxon>Bacillati</taxon>
        <taxon>Bacillota</taxon>
        <taxon>Clostridia</taxon>
        <taxon>Eubacteriales</taxon>
        <taxon>Desulfitobacteriaceae</taxon>
        <taxon>Desulfosporosinus</taxon>
    </lineage>
</organism>
<dbReference type="STRING" id="646529.Desaci_2330"/>
<dbReference type="HOGENOM" id="CLU_049301_16_2_9"/>
<protein>
    <submittedName>
        <fullName evidence="3">Universal stress protein UspA-like protein</fullName>
    </submittedName>
</protein>